<dbReference type="Proteomes" id="UP001370490">
    <property type="component" value="Unassembled WGS sequence"/>
</dbReference>
<evidence type="ECO:0000313" key="5">
    <source>
        <dbReference type="Proteomes" id="UP001370490"/>
    </source>
</evidence>
<feature type="region of interest" description="Disordered" evidence="2">
    <location>
        <begin position="1080"/>
        <end position="1106"/>
    </location>
</feature>
<proteinExistence type="predicted"/>
<sequence length="1106" mass="123223">MARWDRILTLPRQNPPSLEFSSADLEWSKVEGWRDKINNVALIPFERVNDFVKGESSNKDCPTRFHVEARRKKPSDKPYKPKVDGVLEYILYWCSYGPDDHRKGGIVRPSRSTYVPKNKSAGRPNTKRGCTCHFIVKRLSAEPTLALLIYNHDKHVDSKGLPCHGLQDKKAEGTPARFAPGISDDLRLCVLSLLYVGVSVETIMQKHNESVKKRGGPTNRDDLLTHRYVRRQERKIRRSTYEWDADDAVSISKWVENNQNQVFFYQDFSESDPFTLGIQTDWQLQQMIQFGNRGLVASDSRFGTNKLKYPIHSLVVFNSHNNAIPVAWIITPRFSSGDAIRWMRALYNRVHTKDPTWKLAGFIVDEPLADVHAIREVFQCSVLISFWRIRHAWHKNLVKKCSETQIRAKMFRQLGQVVSDICTGQGTANLFEDFMKDFIDSSDFIDYFKAVWYPRIGLWTTALKSLPLASQETCAAMEFYHYQLRVRLLNEKDSGVYCRADWLVHKLGTEVHSYFWLDEYPGRDIYARYWKDEWLSGLTSWRKALKIPDSDVILEGGCAKVVTHSDQHSAHIVQNPDSVFAICDCSWSEMGNLCEHVVKAVKVCRDNGSAKPSISLLKYRQALESLLHCPPHDSLIRDYAVSLAVFIQTQLSSSVTVDSKRSWTGVVPINGQAAGAVSSNPWRDSVSGGHKNILSYTERSVEDGSSAQGSMANDVGCERTDQVASQNGFCNDNAGAELSCHEMDVDTSLICISPSPMLSLDRVVINDVFSGDEGRISVNADLEACEDLHSKSEAFTNQHDKDDLQDGIRGEQMMDVSMLESGKQCGIVQENSVCSHATHAAVLSNAVDVNSQLRRRTSSVPMPIEFEAVDMVEAAGFIKECEDNDMENDDEGPKVDPNPGNCSPVSDGMQTINGDSLTVGHNAKMAGNVMAVCPESSKDNSMTLRSGLQEYQLDTSEPSAMELDGAHTATASNFLERNDGQQMEIENRMPSACSGSPTDDIRNCMPNDSVPGHDDTKEASECQDINSSSKSSINCLLSTNGRQPHSSNIIAEEGAVCHGCVGEVCKLDFVDGNIVEKTLSGGSAHTSPTRTHSPSHQNTATAAENR</sequence>
<dbReference type="AlphaFoldDB" id="A0AAN8UNP7"/>
<dbReference type="GO" id="GO:0008270">
    <property type="term" value="F:zinc ion binding"/>
    <property type="evidence" value="ECO:0007669"/>
    <property type="project" value="UniProtKB-KW"/>
</dbReference>
<keyword evidence="1" id="KW-0863">Zinc-finger</keyword>
<evidence type="ECO:0000256" key="1">
    <source>
        <dbReference type="PROSITE-ProRule" id="PRU00325"/>
    </source>
</evidence>
<protein>
    <recommendedName>
        <fullName evidence="3">SWIM-type domain-containing protein</fullName>
    </recommendedName>
</protein>
<reference evidence="4 5" key="1">
    <citation type="submission" date="2023-12" db="EMBL/GenBank/DDBJ databases">
        <title>A high-quality genome assembly for Dillenia turbinata (Dilleniales).</title>
        <authorList>
            <person name="Chanderbali A."/>
        </authorList>
    </citation>
    <scope>NUCLEOTIDE SEQUENCE [LARGE SCALE GENOMIC DNA]</scope>
    <source>
        <strain evidence="4">LSX21</strain>
        <tissue evidence="4">Leaf</tissue>
    </source>
</reference>
<evidence type="ECO:0000313" key="4">
    <source>
        <dbReference type="EMBL" id="KAK6920363.1"/>
    </source>
</evidence>
<dbReference type="PANTHER" id="PTHR33977">
    <property type="entry name" value="ZINC ION BINDING PROTEIN"/>
    <property type="match status" value="1"/>
</dbReference>
<dbReference type="InterPro" id="IPR007527">
    <property type="entry name" value="Znf_SWIM"/>
</dbReference>
<evidence type="ECO:0000256" key="2">
    <source>
        <dbReference type="SAM" id="MobiDB-lite"/>
    </source>
</evidence>
<organism evidence="4 5">
    <name type="scientific">Dillenia turbinata</name>
    <dbReference type="NCBI Taxonomy" id="194707"/>
    <lineage>
        <taxon>Eukaryota</taxon>
        <taxon>Viridiplantae</taxon>
        <taxon>Streptophyta</taxon>
        <taxon>Embryophyta</taxon>
        <taxon>Tracheophyta</taxon>
        <taxon>Spermatophyta</taxon>
        <taxon>Magnoliopsida</taxon>
        <taxon>eudicotyledons</taxon>
        <taxon>Gunneridae</taxon>
        <taxon>Pentapetalae</taxon>
        <taxon>Dilleniales</taxon>
        <taxon>Dilleniaceae</taxon>
        <taxon>Dillenia</taxon>
    </lineage>
</organism>
<keyword evidence="1" id="KW-0862">Zinc</keyword>
<dbReference type="EMBL" id="JBAMMX010000021">
    <property type="protein sequence ID" value="KAK6920363.1"/>
    <property type="molecule type" value="Genomic_DNA"/>
</dbReference>
<name>A0AAN8UNP7_9MAGN</name>
<accession>A0AAN8UNP7</accession>
<evidence type="ECO:0000259" key="3">
    <source>
        <dbReference type="PROSITE" id="PS50966"/>
    </source>
</evidence>
<feature type="domain" description="SWIM-type" evidence="3">
    <location>
        <begin position="568"/>
        <end position="605"/>
    </location>
</feature>
<comment type="caution">
    <text evidence="4">The sequence shown here is derived from an EMBL/GenBank/DDBJ whole genome shotgun (WGS) entry which is preliminary data.</text>
</comment>
<keyword evidence="1" id="KW-0479">Metal-binding</keyword>
<dbReference type="PROSITE" id="PS50966">
    <property type="entry name" value="ZF_SWIM"/>
    <property type="match status" value="1"/>
</dbReference>
<gene>
    <name evidence="4" type="ORF">RJ641_016267</name>
</gene>
<keyword evidence="5" id="KW-1185">Reference proteome</keyword>
<dbReference type="PANTHER" id="PTHR33977:SF1">
    <property type="entry name" value="ZINC ION BINDING PROTEIN"/>
    <property type="match status" value="1"/>
</dbReference>